<dbReference type="PANTHER" id="PTHR11654">
    <property type="entry name" value="OLIGOPEPTIDE TRANSPORTER-RELATED"/>
    <property type="match status" value="1"/>
</dbReference>
<feature type="transmembrane region" description="Helical" evidence="7">
    <location>
        <begin position="556"/>
        <end position="575"/>
    </location>
</feature>
<feature type="compositionally biased region" description="Polar residues" evidence="6">
    <location>
        <begin position="7"/>
        <end position="26"/>
    </location>
</feature>
<dbReference type="InterPro" id="IPR000109">
    <property type="entry name" value="POT_fam"/>
</dbReference>
<protein>
    <submittedName>
        <fullName evidence="8">Peptide transporter Ptr2p</fullName>
    </submittedName>
</protein>
<proteinExistence type="inferred from homology"/>
<feature type="transmembrane region" description="Helical" evidence="7">
    <location>
        <begin position="442"/>
        <end position="463"/>
    </location>
</feature>
<sequence length="624" mass="69125">MSKTEKTQSINVQSEVEPTWSNTSTNDLYDFNDPNNYFSNYFDEHNPKGVRKPTPDESSSLRRVLGHAPKVAYLLCLVELAERGSYYGLTGSLNNYIQRPLPKGGKATGAAPANSELQAGALGLGLKTASAVHTSLTFIAYVAPLYGGFVADAQLGKFKAIWIGIIIAFIGHVLFVIASIPTVISGGHAIVPTVLGVVTLAVGTGFIKPNLLPLLMDQYPFQQDVVKILPSGEKVIIDRQKSIQRMAMVFYWAINIGAFFSVATSYSARRIGFYLAFLLPTILFMVLPIVLLFLQPRVKKAPPEGSVLVNSWRIIKVTFSRGWLSRWKGNSLWEFARPANILQRLEKSNKPSKIEISWDDQWVLNVRQTVNACSIFAWYPIFLICDNGIGSLQSSQAGTMTSKGVPNDLFYNFNALTIIVFMPFLDYIVYPTLRKNKIEFRPVQRVSLGFALVALAQIIGAILQWRIYKTSPCGYNATSCSYKGIVSPISAWTEVILYALQGMGESFAMTTGYELAYMRAPPNLKGLVMAIFLFMSAIYSAISLAVSGALSDPHLIWPFAGIGIAGFLASGAILFKYRNLHLVMEDERKLRDGYNKSDHERGLNDIELVDERNLEVVTSLRSVK</sequence>
<dbReference type="InterPro" id="IPR036259">
    <property type="entry name" value="MFS_trans_sf"/>
</dbReference>
<dbReference type="Pfam" id="PF00854">
    <property type="entry name" value="PTR2"/>
    <property type="match status" value="1"/>
</dbReference>
<feature type="transmembrane region" description="Helical" evidence="7">
    <location>
        <begin position="409"/>
        <end position="430"/>
    </location>
</feature>
<keyword evidence="5 7" id="KW-0472">Membrane</keyword>
<accession>A0ABP0ECV0</accession>
<dbReference type="SUPFAM" id="SSF103473">
    <property type="entry name" value="MFS general substrate transporter"/>
    <property type="match status" value="1"/>
</dbReference>
<name>A0ABP0ECV0_9ASCO</name>
<feature type="region of interest" description="Disordered" evidence="6">
    <location>
        <begin position="1"/>
        <end position="26"/>
    </location>
</feature>
<evidence type="ECO:0000256" key="1">
    <source>
        <dbReference type="ARBA" id="ARBA00004141"/>
    </source>
</evidence>
<gene>
    <name evidence="8" type="primary">PTR2</name>
    <name evidence="8" type="ORF">CAAN4_E08790</name>
</gene>
<reference evidence="8 9" key="1">
    <citation type="submission" date="2024-01" db="EMBL/GenBank/DDBJ databases">
        <authorList>
            <consortium name="Genoscope - CEA"/>
            <person name="William W."/>
        </authorList>
    </citation>
    <scope>NUCLEOTIDE SEQUENCE [LARGE SCALE GENOMIC DNA]</scope>
    <source>
        <strain evidence="8 9">29B2s-10</strain>
    </source>
</reference>
<feature type="transmembrane region" description="Helical" evidence="7">
    <location>
        <begin position="249"/>
        <end position="268"/>
    </location>
</feature>
<dbReference type="EMBL" id="OZ004257">
    <property type="protein sequence ID" value="CAK7908122.1"/>
    <property type="molecule type" value="Genomic_DNA"/>
</dbReference>
<evidence type="ECO:0000256" key="7">
    <source>
        <dbReference type="SAM" id="Phobius"/>
    </source>
</evidence>
<feature type="transmembrane region" description="Helical" evidence="7">
    <location>
        <begin position="160"/>
        <end position="184"/>
    </location>
</feature>
<keyword evidence="4 7" id="KW-1133">Transmembrane helix</keyword>
<dbReference type="Proteomes" id="UP001497600">
    <property type="component" value="Chromosome E"/>
</dbReference>
<feature type="transmembrane region" description="Helical" evidence="7">
    <location>
        <begin position="527"/>
        <end position="550"/>
    </location>
</feature>
<dbReference type="Gene3D" id="1.20.1250.20">
    <property type="entry name" value="MFS general substrate transporter like domains"/>
    <property type="match status" value="1"/>
</dbReference>
<evidence type="ECO:0000256" key="4">
    <source>
        <dbReference type="ARBA" id="ARBA00022989"/>
    </source>
</evidence>
<feature type="transmembrane region" description="Helical" evidence="7">
    <location>
        <begin position="274"/>
        <end position="294"/>
    </location>
</feature>
<feature type="transmembrane region" description="Helical" evidence="7">
    <location>
        <begin position="190"/>
        <end position="207"/>
    </location>
</feature>
<organism evidence="8 9">
    <name type="scientific">[Candida] anglica</name>
    <dbReference type="NCBI Taxonomy" id="148631"/>
    <lineage>
        <taxon>Eukaryota</taxon>
        <taxon>Fungi</taxon>
        <taxon>Dikarya</taxon>
        <taxon>Ascomycota</taxon>
        <taxon>Saccharomycotina</taxon>
        <taxon>Pichiomycetes</taxon>
        <taxon>Debaryomycetaceae</taxon>
        <taxon>Kurtzmaniella</taxon>
    </lineage>
</organism>
<evidence type="ECO:0000256" key="5">
    <source>
        <dbReference type="ARBA" id="ARBA00023136"/>
    </source>
</evidence>
<comment type="similarity">
    <text evidence="2">Belongs to the major facilitator superfamily. Proton-dependent oligopeptide transporter (POT/PTR) (TC 2.A.17) family.</text>
</comment>
<comment type="subcellular location">
    <subcellularLocation>
        <location evidence="1">Membrane</location>
        <topology evidence="1">Multi-pass membrane protein</topology>
    </subcellularLocation>
</comment>
<keyword evidence="9" id="KW-1185">Reference proteome</keyword>
<evidence type="ECO:0000313" key="8">
    <source>
        <dbReference type="EMBL" id="CAK7908122.1"/>
    </source>
</evidence>
<evidence type="ECO:0000256" key="6">
    <source>
        <dbReference type="SAM" id="MobiDB-lite"/>
    </source>
</evidence>
<evidence type="ECO:0000256" key="2">
    <source>
        <dbReference type="ARBA" id="ARBA00005982"/>
    </source>
</evidence>
<keyword evidence="3 7" id="KW-0812">Transmembrane</keyword>
<evidence type="ECO:0000256" key="3">
    <source>
        <dbReference type="ARBA" id="ARBA00022692"/>
    </source>
</evidence>
<evidence type="ECO:0000313" key="9">
    <source>
        <dbReference type="Proteomes" id="UP001497600"/>
    </source>
</evidence>